<evidence type="ECO:0000256" key="2">
    <source>
        <dbReference type="SAM" id="Phobius"/>
    </source>
</evidence>
<reference evidence="3 4" key="1">
    <citation type="submission" date="2015-12" db="EMBL/GenBank/DDBJ databases">
        <title>The genome of Folsomia candida.</title>
        <authorList>
            <person name="Faddeeva A."/>
            <person name="Derks M.F."/>
            <person name="Anvar Y."/>
            <person name="Smit S."/>
            <person name="Van Straalen N."/>
            <person name="Roelofs D."/>
        </authorList>
    </citation>
    <scope>NUCLEOTIDE SEQUENCE [LARGE SCALE GENOMIC DNA]</scope>
    <source>
        <strain evidence="3 4">VU population</strain>
        <tissue evidence="3">Whole body</tissue>
    </source>
</reference>
<organism evidence="3 4">
    <name type="scientific">Folsomia candida</name>
    <name type="common">Springtail</name>
    <dbReference type="NCBI Taxonomy" id="158441"/>
    <lineage>
        <taxon>Eukaryota</taxon>
        <taxon>Metazoa</taxon>
        <taxon>Ecdysozoa</taxon>
        <taxon>Arthropoda</taxon>
        <taxon>Hexapoda</taxon>
        <taxon>Collembola</taxon>
        <taxon>Entomobryomorpha</taxon>
        <taxon>Isotomoidea</taxon>
        <taxon>Isotomidae</taxon>
        <taxon>Proisotominae</taxon>
        <taxon>Folsomia</taxon>
    </lineage>
</organism>
<feature type="region of interest" description="Disordered" evidence="1">
    <location>
        <begin position="401"/>
        <end position="428"/>
    </location>
</feature>
<accession>A0A226DRJ7</accession>
<protein>
    <recommendedName>
        <fullName evidence="5">Odorant receptor</fullName>
    </recommendedName>
</protein>
<name>A0A226DRJ7_FOLCA</name>
<keyword evidence="2" id="KW-0812">Transmembrane</keyword>
<dbReference type="AlphaFoldDB" id="A0A226DRJ7"/>
<feature type="transmembrane region" description="Helical" evidence="2">
    <location>
        <begin position="44"/>
        <end position="61"/>
    </location>
</feature>
<keyword evidence="2" id="KW-1133">Transmembrane helix</keyword>
<comment type="caution">
    <text evidence="3">The sequence shown here is derived from an EMBL/GenBank/DDBJ whole genome shotgun (WGS) entry which is preliminary data.</text>
</comment>
<gene>
    <name evidence="3" type="ORF">Fcan01_16920</name>
</gene>
<feature type="transmembrane region" description="Helical" evidence="2">
    <location>
        <begin position="142"/>
        <end position="160"/>
    </location>
</feature>
<evidence type="ECO:0000313" key="4">
    <source>
        <dbReference type="Proteomes" id="UP000198287"/>
    </source>
</evidence>
<feature type="transmembrane region" description="Helical" evidence="2">
    <location>
        <begin position="265"/>
        <end position="285"/>
    </location>
</feature>
<feature type="transmembrane region" description="Helical" evidence="2">
    <location>
        <begin position="73"/>
        <end position="93"/>
    </location>
</feature>
<proteinExistence type="predicted"/>
<keyword evidence="4" id="KW-1185">Reference proteome</keyword>
<evidence type="ECO:0000256" key="1">
    <source>
        <dbReference type="SAM" id="MobiDB-lite"/>
    </source>
</evidence>
<feature type="transmembrane region" description="Helical" evidence="2">
    <location>
        <begin position="297"/>
        <end position="320"/>
    </location>
</feature>
<dbReference type="Proteomes" id="UP000198287">
    <property type="component" value="Unassembled WGS sequence"/>
</dbReference>
<dbReference type="EMBL" id="LNIX01000012">
    <property type="protein sequence ID" value="OXA48132.1"/>
    <property type="molecule type" value="Genomic_DNA"/>
</dbReference>
<sequence length="486" mass="55446">MFSTFSQEYSKTVKTANKFGFPLIWDETAKRLLFSSKYHSRMKIVTKFIFLYTVYVLGQTARHKWMQHSPDFNLLLAISYAWMGVIVGVHVIGNQPKEVARNWNGMFLFSVKIYKKYLHFPGSTEFTTFNRNWLVINRPANLMLNLLPFVMWCQILISPLHPMHIPHIVLKYPALFYSAHLIYAPAIMYSFCFVASYLKILFQTFSGLILFVLPLLRELTLTRIPRQVRKFKCSPELGAHPENLVHVYRSLQLAMKEIRLVFGKYFPIMQTLLGELAISAGYVLIVEGGKIDLVTRMTLMACIPFAVLSWAALMTCAGTIEKASKECLTSWKVYGDHWESSADREYVSKFRKSCKPLYLGWDGFMVVTHESVMNFMQGVIHGVFRAILALNGASGSSGDEWDTSLVTNSSHADSGGSKDESTTGARGMNLQWQPRGRRWLRKCEEECCGGVHTGNPWVGLSRDGERSFYCRAPPRLLPCCRERRGG</sequence>
<keyword evidence="2" id="KW-0472">Membrane</keyword>
<evidence type="ECO:0008006" key="5">
    <source>
        <dbReference type="Google" id="ProtNLM"/>
    </source>
</evidence>
<feature type="transmembrane region" description="Helical" evidence="2">
    <location>
        <begin position="172"/>
        <end position="191"/>
    </location>
</feature>
<evidence type="ECO:0000313" key="3">
    <source>
        <dbReference type="EMBL" id="OXA48132.1"/>
    </source>
</evidence>